<keyword evidence="2" id="KW-1185">Reference proteome</keyword>
<dbReference type="EMBL" id="JBFTWV010000103">
    <property type="protein sequence ID" value="KAL2787109.1"/>
    <property type="molecule type" value="Genomic_DNA"/>
</dbReference>
<comment type="caution">
    <text evidence="1">The sequence shown here is derived from an EMBL/GenBank/DDBJ whole genome shotgun (WGS) entry which is preliminary data.</text>
</comment>
<reference evidence="1 2" key="1">
    <citation type="submission" date="2024-07" db="EMBL/GenBank/DDBJ databases">
        <title>Section-level genome sequencing and comparative genomics of Aspergillus sections Usti and Cavernicolus.</title>
        <authorList>
            <consortium name="Lawrence Berkeley National Laboratory"/>
            <person name="Nybo J.L."/>
            <person name="Vesth T.C."/>
            <person name="Theobald S."/>
            <person name="Frisvad J.C."/>
            <person name="Larsen T.O."/>
            <person name="Kjaerboelling I."/>
            <person name="Rothschild-Mancinelli K."/>
            <person name="Lyhne E.K."/>
            <person name="Kogle M.E."/>
            <person name="Barry K."/>
            <person name="Clum A."/>
            <person name="Na H."/>
            <person name="Ledsgaard L."/>
            <person name="Lin J."/>
            <person name="Lipzen A."/>
            <person name="Kuo A."/>
            <person name="Riley R."/>
            <person name="Mondo S."/>
            <person name="Labutti K."/>
            <person name="Haridas S."/>
            <person name="Pangalinan J."/>
            <person name="Salamov A.A."/>
            <person name="Simmons B.A."/>
            <person name="Magnuson J.K."/>
            <person name="Chen J."/>
            <person name="Drula E."/>
            <person name="Henrissat B."/>
            <person name="Wiebenga A."/>
            <person name="Lubbers R.J."/>
            <person name="Gomes A.C."/>
            <person name="Makela M.R."/>
            <person name="Stajich J."/>
            <person name="Grigoriev I.V."/>
            <person name="Mortensen U.H."/>
            <person name="De Vries R.P."/>
            <person name="Baker S.E."/>
            <person name="Andersen M.R."/>
        </authorList>
    </citation>
    <scope>NUCLEOTIDE SEQUENCE [LARGE SCALE GENOMIC DNA]</scope>
    <source>
        <strain evidence="1 2">CBS 209.92</strain>
    </source>
</reference>
<sequence length="126" mass="14076">MGSISWKKHGDTEIGTYLRSRVHEPLVYSKISSNGLEKPLPIYLITDGMPSIGKTDTLANTIMDCGEKPQGACYPRKTSEYARQSARPRSSESLRHNENTASIAFITSAEIDAEYADLHENNWELD</sequence>
<name>A0ABR4FV52_9EURO</name>
<evidence type="ECO:0000313" key="2">
    <source>
        <dbReference type="Proteomes" id="UP001610563"/>
    </source>
</evidence>
<protein>
    <submittedName>
        <fullName evidence="1">Uncharacterized protein</fullName>
    </submittedName>
</protein>
<accession>A0ABR4FV52</accession>
<gene>
    <name evidence="1" type="ORF">BJX66DRAFT_341476</name>
</gene>
<evidence type="ECO:0000313" key="1">
    <source>
        <dbReference type="EMBL" id="KAL2787109.1"/>
    </source>
</evidence>
<organism evidence="1 2">
    <name type="scientific">Aspergillus keveii</name>
    <dbReference type="NCBI Taxonomy" id="714993"/>
    <lineage>
        <taxon>Eukaryota</taxon>
        <taxon>Fungi</taxon>
        <taxon>Dikarya</taxon>
        <taxon>Ascomycota</taxon>
        <taxon>Pezizomycotina</taxon>
        <taxon>Eurotiomycetes</taxon>
        <taxon>Eurotiomycetidae</taxon>
        <taxon>Eurotiales</taxon>
        <taxon>Aspergillaceae</taxon>
        <taxon>Aspergillus</taxon>
        <taxon>Aspergillus subgen. Nidulantes</taxon>
    </lineage>
</organism>
<dbReference type="Proteomes" id="UP001610563">
    <property type="component" value="Unassembled WGS sequence"/>
</dbReference>
<proteinExistence type="predicted"/>